<dbReference type="Pfam" id="PF02338">
    <property type="entry name" value="OTU"/>
    <property type="match status" value="1"/>
</dbReference>
<dbReference type="Gene3D" id="3.90.70.80">
    <property type="match status" value="1"/>
</dbReference>
<evidence type="ECO:0000259" key="2">
    <source>
        <dbReference type="Pfam" id="PF02338"/>
    </source>
</evidence>
<dbReference type="InterPro" id="IPR003323">
    <property type="entry name" value="OTU_dom"/>
</dbReference>
<evidence type="ECO:0000313" key="3">
    <source>
        <dbReference type="EMBL" id="PKA48500.1"/>
    </source>
</evidence>
<dbReference type="AlphaFoldDB" id="A0A2H9ZYW7"/>
<accession>A0A2H9ZYW7</accession>
<feature type="transmembrane region" description="Helical" evidence="1">
    <location>
        <begin position="113"/>
        <end position="132"/>
    </location>
</feature>
<name>A0A2H9ZYW7_9ASPA</name>
<evidence type="ECO:0000313" key="4">
    <source>
        <dbReference type="Proteomes" id="UP000236161"/>
    </source>
</evidence>
<dbReference type="OrthoDB" id="409956at2759"/>
<dbReference type="Proteomes" id="UP000236161">
    <property type="component" value="Unassembled WGS sequence"/>
</dbReference>
<organism evidence="3 4">
    <name type="scientific">Apostasia shenzhenica</name>
    <dbReference type="NCBI Taxonomy" id="1088818"/>
    <lineage>
        <taxon>Eukaryota</taxon>
        <taxon>Viridiplantae</taxon>
        <taxon>Streptophyta</taxon>
        <taxon>Embryophyta</taxon>
        <taxon>Tracheophyta</taxon>
        <taxon>Spermatophyta</taxon>
        <taxon>Magnoliopsida</taxon>
        <taxon>Liliopsida</taxon>
        <taxon>Asparagales</taxon>
        <taxon>Orchidaceae</taxon>
        <taxon>Apostasioideae</taxon>
        <taxon>Apostasia</taxon>
    </lineage>
</organism>
<proteinExistence type="predicted"/>
<gene>
    <name evidence="3" type="ORF">AXF42_Ash017399</name>
</gene>
<evidence type="ECO:0000256" key="1">
    <source>
        <dbReference type="SAM" id="Phobius"/>
    </source>
</evidence>
<keyword evidence="4" id="KW-1185">Reference proteome</keyword>
<keyword evidence="1" id="KW-0472">Membrane</keyword>
<reference evidence="3 4" key="1">
    <citation type="journal article" date="2017" name="Nature">
        <title>The Apostasia genome and the evolution of orchids.</title>
        <authorList>
            <person name="Zhang G.Q."/>
            <person name="Liu K.W."/>
            <person name="Li Z."/>
            <person name="Lohaus R."/>
            <person name="Hsiao Y.Y."/>
            <person name="Niu S.C."/>
            <person name="Wang J.Y."/>
            <person name="Lin Y.C."/>
            <person name="Xu Q."/>
            <person name="Chen L.J."/>
            <person name="Yoshida K."/>
            <person name="Fujiwara S."/>
            <person name="Wang Z.W."/>
            <person name="Zhang Y.Q."/>
            <person name="Mitsuda N."/>
            <person name="Wang M."/>
            <person name="Liu G.H."/>
            <person name="Pecoraro L."/>
            <person name="Huang H.X."/>
            <person name="Xiao X.J."/>
            <person name="Lin M."/>
            <person name="Wu X.Y."/>
            <person name="Wu W.L."/>
            <person name="Chen Y.Y."/>
            <person name="Chang S.B."/>
            <person name="Sakamoto S."/>
            <person name="Ohme-Takagi M."/>
            <person name="Yagi M."/>
            <person name="Zeng S.J."/>
            <person name="Shen C.Y."/>
            <person name="Yeh C.M."/>
            <person name="Luo Y.B."/>
            <person name="Tsai W.C."/>
            <person name="Van de Peer Y."/>
            <person name="Liu Z.J."/>
        </authorList>
    </citation>
    <scope>NUCLEOTIDE SEQUENCE [LARGE SCALE GENOMIC DNA]</scope>
    <source>
        <strain evidence="4">cv. Shenzhen</strain>
        <tissue evidence="3">Stem</tissue>
    </source>
</reference>
<dbReference type="STRING" id="1088818.A0A2H9ZYW7"/>
<keyword evidence="1" id="KW-0812">Transmembrane</keyword>
<dbReference type="EMBL" id="KZ452313">
    <property type="protein sequence ID" value="PKA48500.1"/>
    <property type="molecule type" value="Genomic_DNA"/>
</dbReference>
<keyword evidence="1" id="KW-1133">Transmembrane helix</keyword>
<feature type="domain" description="OTU" evidence="2">
    <location>
        <begin position="74"/>
        <end position="114"/>
    </location>
</feature>
<sequence>MMLTYEAPSKIVLLNVFISQQEKKCSITVGCIDGFGESDRSSPMPFEVLVDLGNGLLKLTIIKTYVLPTSLGVPGDGRCLFRAVTHGACLRAGQPSPNERLQKELADELRNELALCGLAVFVTNAVFLLTFTPSDSHLLVLPGCR</sequence>
<protein>
    <submittedName>
        <fullName evidence="3">OTU domain-containing protein</fullName>
    </submittedName>
</protein>